<dbReference type="EMBL" id="JANIEX010001391">
    <property type="protein sequence ID" value="KAJ3558538.1"/>
    <property type="molecule type" value="Genomic_DNA"/>
</dbReference>
<sequence length="133" mass="14688">MLLRWIAPFALTLVVAQLIESQPLACSYSCPDADAAGQPLLKRMLAIPYVSDYSIFECVYGEVNPNPKTRSCFYRKVDGMHALGYEGDGCSTEALPCSADEAEQGHFSSPGNPEVPAWIQNGRNLLYYKENHP</sequence>
<evidence type="ECO:0000313" key="3">
    <source>
        <dbReference type="Proteomes" id="UP001213000"/>
    </source>
</evidence>
<feature type="chain" id="PRO_5042288525" evidence="1">
    <location>
        <begin position="22"/>
        <end position="133"/>
    </location>
</feature>
<feature type="signal peptide" evidence="1">
    <location>
        <begin position="1"/>
        <end position="21"/>
    </location>
</feature>
<comment type="caution">
    <text evidence="2">The sequence shown here is derived from an EMBL/GenBank/DDBJ whole genome shotgun (WGS) entry which is preliminary data.</text>
</comment>
<dbReference type="AlphaFoldDB" id="A0AAD5VHD1"/>
<evidence type="ECO:0000313" key="2">
    <source>
        <dbReference type="EMBL" id="KAJ3558538.1"/>
    </source>
</evidence>
<name>A0AAD5VHD1_9AGAR</name>
<gene>
    <name evidence="2" type="ORF">NP233_g11491</name>
</gene>
<keyword evidence="1" id="KW-0732">Signal</keyword>
<evidence type="ECO:0000256" key="1">
    <source>
        <dbReference type="SAM" id="SignalP"/>
    </source>
</evidence>
<organism evidence="2 3">
    <name type="scientific">Leucocoprinus birnbaumii</name>
    <dbReference type="NCBI Taxonomy" id="56174"/>
    <lineage>
        <taxon>Eukaryota</taxon>
        <taxon>Fungi</taxon>
        <taxon>Dikarya</taxon>
        <taxon>Basidiomycota</taxon>
        <taxon>Agaricomycotina</taxon>
        <taxon>Agaricomycetes</taxon>
        <taxon>Agaricomycetidae</taxon>
        <taxon>Agaricales</taxon>
        <taxon>Agaricineae</taxon>
        <taxon>Agaricaceae</taxon>
        <taxon>Leucocoprinus</taxon>
    </lineage>
</organism>
<keyword evidence="3" id="KW-1185">Reference proteome</keyword>
<proteinExistence type="predicted"/>
<reference evidence="2" key="1">
    <citation type="submission" date="2022-07" db="EMBL/GenBank/DDBJ databases">
        <title>Genome Sequence of Leucocoprinus birnbaumii.</title>
        <authorList>
            <person name="Buettner E."/>
        </authorList>
    </citation>
    <scope>NUCLEOTIDE SEQUENCE</scope>
    <source>
        <strain evidence="2">VT141</strain>
    </source>
</reference>
<accession>A0AAD5VHD1</accession>
<dbReference type="Proteomes" id="UP001213000">
    <property type="component" value="Unassembled WGS sequence"/>
</dbReference>
<protein>
    <submittedName>
        <fullName evidence="2">Uncharacterized protein</fullName>
    </submittedName>
</protein>